<dbReference type="Pfam" id="PF13609">
    <property type="entry name" value="Porin_4"/>
    <property type="match status" value="1"/>
</dbReference>
<evidence type="ECO:0000313" key="3">
    <source>
        <dbReference type="EMBL" id="XCJ79047.1"/>
    </source>
</evidence>
<dbReference type="RefSeq" id="WP_353980006.1">
    <property type="nucleotide sequence ID" value="NZ_CP159578.1"/>
</dbReference>
<dbReference type="GO" id="GO:0016020">
    <property type="term" value="C:membrane"/>
    <property type="evidence" value="ECO:0007669"/>
    <property type="project" value="InterPro"/>
</dbReference>
<organism evidence="3">
    <name type="scientific">Salinicola endophyticus</name>
    <dbReference type="NCBI Taxonomy" id="1949083"/>
    <lineage>
        <taxon>Bacteria</taxon>
        <taxon>Pseudomonadati</taxon>
        <taxon>Pseudomonadota</taxon>
        <taxon>Gammaproteobacteria</taxon>
        <taxon>Oceanospirillales</taxon>
        <taxon>Halomonadaceae</taxon>
        <taxon>Salinicola</taxon>
    </lineage>
</organism>
<feature type="signal peptide" evidence="1">
    <location>
        <begin position="1"/>
        <end position="22"/>
    </location>
</feature>
<feature type="domain" description="Porin" evidence="2">
    <location>
        <begin position="16"/>
        <end position="357"/>
    </location>
</feature>
<proteinExistence type="predicted"/>
<dbReference type="AlphaFoldDB" id="A0AB74U7C3"/>
<keyword evidence="1" id="KW-0732">Signal</keyword>
<dbReference type="InterPro" id="IPR033900">
    <property type="entry name" value="Gram_neg_porin_domain"/>
</dbReference>
<evidence type="ECO:0000259" key="2">
    <source>
        <dbReference type="Pfam" id="PF13609"/>
    </source>
</evidence>
<accession>A0AB74U7C3</accession>
<evidence type="ECO:0000256" key="1">
    <source>
        <dbReference type="SAM" id="SignalP"/>
    </source>
</evidence>
<dbReference type="EMBL" id="CP159578">
    <property type="protein sequence ID" value="XCJ79047.1"/>
    <property type="molecule type" value="Genomic_DNA"/>
</dbReference>
<dbReference type="GO" id="GO:0015288">
    <property type="term" value="F:porin activity"/>
    <property type="evidence" value="ECO:0007669"/>
    <property type="project" value="InterPro"/>
</dbReference>
<dbReference type="SUPFAM" id="SSF56935">
    <property type="entry name" value="Porins"/>
    <property type="match status" value="1"/>
</dbReference>
<feature type="chain" id="PRO_5044502381" evidence="1">
    <location>
        <begin position="23"/>
        <end position="386"/>
    </location>
</feature>
<sequence>MQRWRQIGLGLVLMSMSLAAQAFHASDDGRLTLSGFGTLGLVHSDNSDAEFLRDIGQPKGAGEGWSARVDSLLGAQLEWRFEPRWDLVVQGISRYHDSGNYRPELSWAFVRYRPDPALQLRAGRLGWDVFQLADSRYVGYAYPWARPPVDQFGMLQLTHIDGADITFKQPLGSDLVRLKLYAGRSESRIHVVDDLVADFDADAVYGGHLDYEHGPWRLRTSYTEVRSDVDYTGGLVNEIDSLQIPGLDGEREVERALGFSRLRLFSLGALYDSGPLQVQAMWNRSRTARYHGRIDSALLSVGYRLGQVTPYVAHSRAITSSTHPDVTDIDQRTWTFGTRFDVARDIALKVQLDRIDTHRPGFLWRGDSDWEGGWSSIFSLGLDFIF</sequence>
<protein>
    <submittedName>
        <fullName evidence="3">Porin</fullName>
    </submittedName>
</protein>
<dbReference type="InterPro" id="IPR023614">
    <property type="entry name" value="Porin_dom_sf"/>
</dbReference>
<reference evidence="3" key="1">
    <citation type="submission" date="2024-06" db="EMBL/GenBank/DDBJ databases">
        <title>Complete genome of Salinicola endophyticus HNIBRBA4755.</title>
        <authorList>
            <person name="Shin S.Y."/>
            <person name="Kang H."/>
            <person name="Song J."/>
        </authorList>
    </citation>
    <scope>NUCLEOTIDE SEQUENCE</scope>
    <source>
        <strain evidence="3">HNIBRBA4755</strain>
    </source>
</reference>
<gene>
    <name evidence="3" type="ORF">ABV408_16610</name>
</gene>
<name>A0AB74U7C3_9GAMM</name>
<dbReference type="Gene3D" id="2.40.160.10">
    <property type="entry name" value="Porin"/>
    <property type="match status" value="1"/>
</dbReference>